<dbReference type="InterPro" id="IPR049278">
    <property type="entry name" value="MS_channel_C"/>
</dbReference>
<dbReference type="InterPro" id="IPR045275">
    <property type="entry name" value="MscS_archaea/bacteria_type"/>
</dbReference>
<evidence type="ECO:0000259" key="10">
    <source>
        <dbReference type="Pfam" id="PF21088"/>
    </source>
</evidence>
<feature type="transmembrane region" description="Helical" evidence="7">
    <location>
        <begin position="20"/>
        <end position="49"/>
    </location>
</feature>
<dbReference type="InterPro" id="IPR023408">
    <property type="entry name" value="MscS_beta-dom_sf"/>
</dbReference>
<organism evidence="11 12">
    <name type="scientific">Plesiocystis pacifica SIR-1</name>
    <dbReference type="NCBI Taxonomy" id="391625"/>
    <lineage>
        <taxon>Bacteria</taxon>
        <taxon>Pseudomonadati</taxon>
        <taxon>Myxococcota</taxon>
        <taxon>Polyangia</taxon>
        <taxon>Nannocystales</taxon>
        <taxon>Nannocystaceae</taxon>
        <taxon>Plesiocystis</taxon>
    </lineage>
</organism>
<dbReference type="GO" id="GO:0008381">
    <property type="term" value="F:mechanosensitive monoatomic ion channel activity"/>
    <property type="evidence" value="ECO:0007669"/>
    <property type="project" value="InterPro"/>
</dbReference>
<dbReference type="Gene3D" id="2.30.30.60">
    <property type="match status" value="1"/>
</dbReference>
<dbReference type="InterPro" id="IPR049142">
    <property type="entry name" value="MS_channel_1st"/>
</dbReference>
<dbReference type="InterPro" id="IPR010920">
    <property type="entry name" value="LSM_dom_sf"/>
</dbReference>
<comment type="subcellular location">
    <subcellularLocation>
        <location evidence="1">Cell membrane</location>
        <topology evidence="1">Multi-pass membrane protein</topology>
    </subcellularLocation>
</comment>
<feature type="domain" description="Mechanosensitive ion channel transmembrane helices 2/3" evidence="10">
    <location>
        <begin position="70"/>
        <end position="109"/>
    </location>
</feature>
<evidence type="ECO:0000256" key="4">
    <source>
        <dbReference type="ARBA" id="ARBA00022692"/>
    </source>
</evidence>
<dbReference type="PANTHER" id="PTHR30221:SF1">
    <property type="entry name" value="SMALL-CONDUCTANCE MECHANOSENSITIVE CHANNEL"/>
    <property type="match status" value="1"/>
</dbReference>
<dbReference type="Gene3D" id="1.10.287.1260">
    <property type="match status" value="1"/>
</dbReference>
<reference evidence="11 12" key="1">
    <citation type="submission" date="2007-06" db="EMBL/GenBank/DDBJ databases">
        <authorList>
            <person name="Shimkets L."/>
            <person name="Ferriera S."/>
            <person name="Johnson J."/>
            <person name="Kravitz S."/>
            <person name="Beeson K."/>
            <person name="Sutton G."/>
            <person name="Rogers Y.-H."/>
            <person name="Friedman R."/>
            <person name="Frazier M."/>
            <person name="Venter J.C."/>
        </authorList>
    </citation>
    <scope>NUCLEOTIDE SEQUENCE [LARGE SCALE GENOMIC DNA]</scope>
    <source>
        <strain evidence="11 12">SIR-1</strain>
    </source>
</reference>
<dbReference type="Gene3D" id="3.30.70.100">
    <property type="match status" value="1"/>
</dbReference>
<evidence type="ECO:0000256" key="6">
    <source>
        <dbReference type="ARBA" id="ARBA00023136"/>
    </source>
</evidence>
<feature type="domain" description="Mechanosensitive ion channel MscS C-terminal" evidence="9">
    <location>
        <begin position="185"/>
        <end position="265"/>
    </location>
</feature>
<protein>
    <submittedName>
        <fullName evidence="11">MscS Mechanosensitive ion channel</fullName>
    </submittedName>
</protein>
<evidence type="ECO:0000256" key="5">
    <source>
        <dbReference type="ARBA" id="ARBA00022989"/>
    </source>
</evidence>
<dbReference type="EMBL" id="ABCS01000066">
    <property type="protein sequence ID" value="EDM76383.1"/>
    <property type="molecule type" value="Genomic_DNA"/>
</dbReference>
<dbReference type="InterPro" id="IPR006685">
    <property type="entry name" value="MscS_channel_2nd"/>
</dbReference>
<evidence type="ECO:0000256" key="3">
    <source>
        <dbReference type="ARBA" id="ARBA00022475"/>
    </source>
</evidence>
<dbReference type="Proteomes" id="UP000005801">
    <property type="component" value="Unassembled WGS sequence"/>
</dbReference>
<keyword evidence="6 7" id="KW-0472">Membrane</keyword>
<dbReference type="eggNOG" id="COG0668">
    <property type="taxonomic scope" value="Bacteria"/>
</dbReference>
<gene>
    <name evidence="11" type="ORF">PPSIR1_07450</name>
</gene>
<keyword evidence="5 7" id="KW-1133">Transmembrane helix</keyword>
<feature type="transmembrane region" description="Helical" evidence="7">
    <location>
        <begin position="61"/>
        <end position="88"/>
    </location>
</feature>
<sequence length="282" mass="29262">METPDFKFLADALEPLGLEAYAGLIGGSVTALLLIIVGFIVAGWIAGLVRKMLINRKVDQSLAGFLASLTRWLVVAAAIITALSTVGIETTSLVALLGSAGLAIGLALQGNLAHFASGVMVLLFRPFQVDDYIAAAGHEGTVTEVGLFTTTLLTLDNEVVIIPNGAVTGGPITNYSTSGSRRTQIAVGVAYGVKVADVLPVLQKAAERCELVLKDPGPGVALVGLGASSIDFVVHVYCKPNDFHAMIHEARTAVYTDLEAAGIEIPFSQIVVHQADAAAAAE</sequence>
<dbReference type="PANTHER" id="PTHR30221">
    <property type="entry name" value="SMALL-CONDUCTANCE MECHANOSENSITIVE CHANNEL"/>
    <property type="match status" value="1"/>
</dbReference>
<feature type="domain" description="Mechanosensitive ion channel MscS" evidence="8">
    <location>
        <begin position="113"/>
        <end position="176"/>
    </location>
</feature>
<evidence type="ECO:0000313" key="11">
    <source>
        <dbReference type="EMBL" id="EDM76383.1"/>
    </source>
</evidence>
<dbReference type="AlphaFoldDB" id="A6GCN1"/>
<keyword evidence="3" id="KW-1003">Cell membrane</keyword>
<dbReference type="SUPFAM" id="SSF50182">
    <property type="entry name" value="Sm-like ribonucleoproteins"/>
    <property type="match status" value="1"/>
</dbReference>
<dbReference type="OrthoDB" id="9784565at2"/>
<dbReference type="Pfam" id="PF21082">
    <property type="entry name" value="MS_channel_3rd"/>
    <property type="match status" value="1"/>
</dbReference>
<evidence type="ECO:0000256" key="2">
    <source>
        <dbReference type="ARBA" id="ARBA00008017"/>
    </source>
</evidence>
<dbReference type="InterPro" id="IPR011014">
    <property type="entry name" value="MscS_channel_TM-2"/>
</dbReference>
<evidence type="ECO:0000259" key="8">
    <source>
        <dbReference type="Pfam" id="PF00924"/>
    </source>
</evidence>
<keyword evidence="4 7" id="KW-0812">Transmembrane</keyword>
<dbReference type="SUPFAM" id="SSF82689">
    <property type="entry name" value="Mechanosensitive channel protein MscS (YggB), C-terminal domain"/>
    <property type="match status" value="1"/>
</dbReference>
<comment type="similarity">
    <text evidence="2">Belongs to the MscS (TC 1.A.23) family.</text>
</comment>
<dbReference type="Pfam" id="PF00924">
    <property type="entry name" value="MS_channel_2nd"/>
    <property type="match status" value="1"/>
</dbReference>
<dbReference type="SUPFAM" id="SSF82861">
    <property type="entry name" value="Mechanosensitive channel protein MscS (YggB), transmembrane region"/>
    <property type="match status" value="1"/>
</dbReference>
<evidence type="ECO:0000256" key="7">
    <source>
        <dbReference type="SAM" id="Phobius"/>
    </source>
</evidence>
<keyword evidence="12" id="KW-1185">Reference proteome</keyword>
<feature type="transmembrane region" description="Helical" evidence="7">
    <location>
        <begin position="100"/>
        <end position="124"/>
    </location>
</feature>
<dbReference type="Pfam" id="PF05552">
    <property type="entry name" value="MS_channel_1st_1"/>
    <property type="match status" value="1"/>
</dbReference>
<dbReference type="STRING" id="391625.PPSIR1_07450"/>
<accession>A6GCN1</accession>
<evidence type="ECO:0000259" key="9">
    <source>
        <dbReference type="Pfam" id="PF21082"/>
    </source>
</evidence>
<dbReference type="InterPro" id="IPR011066">
    <property type="entry name" value="MscS_channel_C_sf"/>
</dbReference>
<evidence type="ECO:0000313" key="12">
    <source>
        <dbReference type="Proteomes" id="UP000005801"/>
    </source>
</evidence>
<dbReference type="InterPro" id="IPR008910">
    <property type="entry name" value="MSC_TM_helix"/>
</dbReference>
<evidence type="ECO:0000256" key="1">
    <source>
        <dbReference type="ARBA" id="ARBA00004651"/>
    </source>
</evidence>
<proteinExistence type="inferred from homology"/>
<name>A6GCN1_9BACT</name>
<dbReference type="Pfam" id="PF21088">
    <property type="entry name" value="MS_channel_1st"/>
    <property type="match status" value="1"/>
</dbReference>
<dbReference type="GO" id="GO:0005886">
    <property type="term" value="C:plasma membrane"/>
    <property type="evidence" value="ECO:0007669"/>
    <property type="project" value="UniProtKB-SubCell"/>
</dbReference>
<dbReference type="PROSITE" id="PS01246">
    <property type="entry name" value="UPF0003"/>
    <property type="match status" value="1"/>
</dbReference>
<dbReference type="InterPro" id="IPR006686">
    <property type="entry name" value="MscS_channel_CS"/>
</dbReference>
<dbReference type="RefSeq" id="WP_006974472.1">
    <property type="nucleotide sequence ID" value="NZ_ABCS01000066.1"/>
</dbReference>
<comment type="caution">
    <text evidence="11">The sequence shown here is derived from an EMBL/GenBank/DDBJ whole genome shotgun (WGS) entry which is preliminary data.</text>
</comment>